<dbReference type="Pfam" id="PF05185">
    <property type="entry name" value="PRMT5"/>
    <property type="match status" value="1"/>
</dbReference>
<evidence type="ECO:0000313" key="5">
    <source>
        <dbReference type="EMBL" id="KAK8890421.1"/>
    </source>
</evidence>
<dbReference type="InterPro" id="IPR025799">
    <property type="entry name" value="Arg_MeTrfase"/>
</dbReference>
<protein>
    <submittedName>
        <fullName evidence="5">Protein arginine N-methyltransferase 5</fullName>
    </submittedName>
</protein>
<reference evidence="5 6" key="1">
    <citation type="submission" date="2024-04" db="EMBL/GenBank/DDBJ databases">
        <title>Tritrichomonas musculus Genome.</title>
        <authorList>
            <person name="Alves-Ferreira E."/>
            <person name="Grigg M."/>
            <person name="Lorenzi H."/>
            <person name="Galac M."/>
        </authorList>
    </citation>
    <scope>NUCLEOTIDE SEQUENCE [LARGE SCALE GENOMIC DNA]</scope>
    <source>
        <strain evidence="5 6">EAF2021</strain>
    </source>
</reference>
<dbReference type="PROSITE" id="PS51678">
    <property type="entry name" value="SAM_MT_PRMT"/>
    <property type="match status" value="1"/>
</dbReference>
<organism evidence="5 6">
    <name type="scientific">Tritrichomonas musculus</name>
    <dbReference type="NCBI Taxonomy" id="1915356"/>
    <lineage>
        <taxon>Eukaryota</taxon>
        <taxon>Metamonada</taxon>
        <taxon>Parabasalia</taxon>
        <taxon>Tritrichomonadida</taxon>
        <taxon>Tritrichomonadidae</taxon>
        <taxon>Tritrichomonas</taxon>
    </lineage>
</organism>
<keyword evidence="2" id="KW-0489">Methyltransferase</keyword>
<dbReference type="SUPFAM" id="SSF53335">
    <property type="entry name" value="S-adenosyl-L-methionine-dependent methyltransferases"/>
    <property type="match status" value="1"/>
</dbReference>
<dbReference type="Gene3D" id="2.70.160.11">
    <property type="entry name" value="Hnrnp arginine n-methyltransferase1"/>
    <property type="match status" value="1"/>
</dbReference>
<dbReference type="PANTHER" id="PTHR10738">
    <property type="entry name" value="PROTEIN ARGININE N-METHYLTRANSFERASE 5"/>
    <property type="match status" value="1"/>
</dbReference>
<evidence type="ECO:0000259" key="3">
    <source>
        <dbReference type="Pfam" id="PF05185"/>
    </source>
</evidence>
<dbReference type="EMBL" id="JAPFFF010000005">
    <property type="protein sequence ID" value="KAK8890421.1"/>
    <property type="molecule type" value="Genomic_DNA"/>
</dbReference>
<evidence type="ECO:0000313" key="6">
    <source>
        <dbReference type="Proteomes" id="UP001470230"/>
    </source>
</evidence>
<dbReference type="InterPro" id="IPR035075">
    <property type="entry name" value="PRMT5"/>
</dbReference>
<keyword evidence="1 2" id="KW-0949">S-adenosyl-L-methionine</keyword>
<dbReference type="InterPro" id="IPR035248">
    <property type="entry name" value="PRMT5_C"/>
</dbReference>
<comment type="caution">
    <text evidence="5">The sequence shown here is derived from an EMBL/GenBank/DDBJ whole genome shotgun (WGS) entry which is preliminary data.</text>
</comment>
<sequence length="537" mass="61991">MFPRYGVIFPTFLEYESSIHFFEKYSKPFYIFPFNEIKNNLSKPFFMKAKNIVNSISVIININNSDEIELCSYLSLTTLYFDVDENEPYETATKILPFLTKYKNTKLIARVNNYQSWSKLYCLCRYHPNLFVSPFLPIDLKESKIWKTSTIHSFILTASHFNDDHTINQNNINSISFLLIRGSFLLISFKSPSIMNLINSINNLIEKVPISYSLSHFQLPMETISVNLPSYSYEIFETDKQKYFLYQKAIQKAVEKLREKKEINEIILSVVGAGRGPLVNCAIQCGIRNIFVVEKNPSAIELLNQKCKNEWFNINIQIFSGDFRYISFPNKVDIIVSELLGSIGDNELAPECLQCCEGKINDDFGIMIPQSFSSVFVPIMSEFLWSKALNEDKFQNILVIPLDTALLLSDSQIGFEFNYPDKNNENKLYLRKKFTFNARLDGVCHGLGGWFNSVLFDDITMSNSPVDGTSDLFSWFPVFIPFENPVKVSNGQKFEVVFERKRNNQKVWYEWALIDPIISPIQNVGGSHCFIGIHYNI</sequence>
<dbReference type="PANTHER" id="PTHR10738:SF0">
    <property type="entry name" value="PROTEIN ARGININE N-METHYLTRANSFERASE 5"/>
    <property type="match status" value="1"/>
</dbReference>
<feature type="domain" description="PRMT5 arginine-N-methyltransferase" evidence="3">
    <location>
        <begin position="215"/>
        <end position="368"/>
    </location>
</feature>
<dbReference type="InterPro" id="IPR029063">
    <property type="entry name" value="SAM-dependent_MTases_sf"/>
</dbReference>
<name>A0ABR2KI33_9EUKA</name>
<evidence type="ECO:0000256" key="1">
    <source>
        <dbReference type="ARBA" id="ARBA00022691"/>
    </source>
</evidence>
<keyword evidence="6" id="KW-1185">Reference proteome</keyword>
<keyword evidence="2" id="KW-0808">Transferase</keyword>
<evidence type="ECO:0000259" key="4">
    <source>
        <dbReference type="Pfam" id="PF17286"/>
    </source>
</evidence>
<gene>
    <name evidence="5" type="ORF">M9Y10_035197</name>
</gene>
<dbReference type="Gene3D" id="3.40.50.150">
    <property type="entry name" value="Vaccinia Virus protein VP39"/>
    <property type="match status" value="1"/>
</dbReference>
<accession>A0ABR2KI33</accession>
<evidence type="ECO:0000256" key="2">
    <source>
        <dbReference type="PROSITE-ProRule" id="PRU01015"/>
    </source>
</evidence>
<feature type="domain" description="PRMT5 oligomerisation" evidence="4">
    <location>
        <begin position="373"/>
        <end position="531"/>
    </location>
</feature>
<dbReference type="Proteomes" id="UP001470230">
    <property type="component" value="Unassembled WGS sequence"/>
</dbReference>
<proteinExistence type="predicted"/>
<dbReference type="Pfam" id="PF17286">
    <property type="entry name" value="PRMT5_C"/>
    <property type="match status" value="1"/>
</dbReference>